<dbReference type="AlphaFoldDB" id="A0A2K1PDD7"/>
<dbReference type="EMBL" id="AZRN01000006">
    <property type="protein sequence ID" value="PNS00833.1"/>
    <property type="molecule type" value="Genomic_DNA"/>
</dbReference>
<name>A0A2K1PDD7_9BACT</name>
<protein>
    <submittedName>
        <fullName evidence="1">Uncharacterized protein</fullName>
    </submittedName>
</protein>
<evidence type="ECO:0000313" key="1">
    <source>
        <dbReference type="EMBL" id="PNS00833.1"/>
    </source>
</evidence>
<reference evidence="1 2" key="1">
    <citation type="submission" date="2013-12" db="EMBL/GenBank/DDBJ databases">
        <title>Comparative genomics of Petrotoga isolates.</title>
        <authorList>
            <person name="Nesbo C.L."/>
            <person name="Charchuk R."/>
            <person name="Chow K."/>
        </authorList>
    </citation>
    <scope>NUCLEOTIDE SEQUENCE [LARGE SCALE GENOMIC DNA]</scope>
    <source>
        <strain evidence="1 2">DSM 14811</strain>
    </source>
</reference>
<dbReference type="Proteomes" id="UP000236604">
    <property type="component" value="Unassembled WGS sequence"/>
</dbReference>
<sequence>MIKVMTFLLLISLSWFLIVFSAYLKINSYGYTLEGSLKDFYVENSSLMKVIPFIEDDQIEEAELNGYEIYKKDKKIIIKKVIE</sequence>
<dbReference type="RefSeq" id="WP_103076502.1">
    <property type="nucleotide sequence ID" value="NZ_AZRN01000006.1"/>
</dbReference>
<evidence type="ECO:0000313" key="2">
    <source>
        <dbReference type="Proteomes" id="UP000236604"/>
    </source>
</evidence>
<keyword evidence="2" id="KW-1185">Reference proteome</keyword>
<organism evidence="1 2">
    <name type="scientific">Petrotoga mexicana DSM 14811</name>
    <dbReference type="NCBI Taxonomy" id="1122954"/>
    <lineage>
        <taxon>Bacteria</taxon>
        <taxon>Thermotogati</taxon>
        <taxon>Thermotogota</taxon>
        <taxon>Thermotogae</taxon>
        <taxon>Petrotogales</taxon>
        <taxon>Petrotogaceae</taxon>
        <taxon>Petrotoga</taxon>
    </lineage>
</organism>
<gene>
    <name evidence="1" type="ORF">X927_02415</name>
</gene>
<comment type="caution">
    <text evidence="1">The sequence shown here is derived from an EMBL/GenBank/DDBJ whole genome shotgun (WGS) entry which is preliminary data.</text>
</comment>
<proteinExistence type="predicted"/>
<accession>A0A2K1PDD7</accession>